<dbReference type="RefSeq" id="WP_377564308.1">
    <property type="nucleotide sequence ID" value="NZ_JBHTJZ010000012.1"/>
</dbReference>
<gene>
    <name evidence="7" type="ORF">ACFQ2I_11350</name>
</gene>
<dbReference type="InterPro" id="IPR006059">
    <property type="entry name" value="SBP"/>
</dbReference>
<evidence type="ECO:0000313" key="8">
    <source>
        <dbReference type="Proteomes" id="UP001596989"/>
    </source>
</evidence>
<dbReference type="Gene3D" id="3.40.190.10">
    <property type="entry name" value="Periplasmic binding protein-like II"/>
    <property type="match status" value="2"/>
</dbReference>
<feature type="chain" id="PRO_5047462259" evidence="6">
    <location>
        <begin position="24"/>
        <end position="509"/>
    </location>
</feature>
<protein>
    <submittedName>
        <fullName evidence="7">Extracellular solute-binding protein</fullName>
    </submittedName>
</protein>
<accession>A0ABW3HRT6</accession>
<dbReference type="Pfam" id="PF01547">
    <property type="entry name" value="SBP_bac_1"/>
    <property type="match status" value="1"/>
</dbReference>
<comment type="caution">
    <text evidence="7">The sequence shown here is derived from an EMBL/GenBank/DDBJ whole genome shotgun (WGS) entry which is preliminary data.</text>
</comment>
<evidence type="ECO:0000256" key="4">
    <source>
        <dbReference type="ARBA" id="ARBA00023139"/>
    </source>
</evidence>
<dbReference type="InterPro" id="IPR050490">
    <property type="entry name" value="Bact_solute-bd_prot1"/>
</dbReference>
<dbReference type="SUPFAM" id="SSF53850">
    <property type="entry name" value="Periplasmic binding protein-like II"/>
    <property type="match status" value="1"/>
</dbReference>
<reference evidence="8" key="1">
    <citation type="journal article" date="2019" name="Int. J. Syst. Evol. Microbiol.">
        <title>The Global Catalogue of Microorganisms (GCM) 10K type strain sequencing project: providing services to taxonomists for standard genome sequencing and annotation.</title>
        <authorList>
            <consortium name="The Broad Institute Genomics Platform"/>
            <consortium name="The Broad Institute Genome Sequencing Center for Infectious Disease"/>
            <person name="Wu L."/>
            <person name="Ma J."/>
        </authorList>
    </citation>
    <scope>NUCLEOTIDE SEQUENCE [LARGE SCALE GENOMIC DNA]</scope>
    <source>
        <strain evidence="8">CCUG 59129</strain>
    </source>
</reference>
<organism evidence="7 8">
    <name type="scientific">Paenibacillus chungangensis</name>
    <dbReference type="NCBI Taxonomy" id="696535"/>
    <lineage>
        <taxon>Bacteria</taxon>
        <taxon>Bacillati</taxon>
        <taxon>Bacillota</taxon>
        <taxon>Bacilli</taxon>
        <taxon>Bacillales</taxon>
        <taxon>Paenibacillaceae</taxon>
        <taxon>Paenibacillus</taxon>
    </lineage>
</organism>
<keyword evidence="3" id="KW-0472">Membrane</keyword>
<keyword evidence="1" id="KW-1003">Cell membrane</keyword>
<proteinExistence type="predicted"/>
<evidence type="ECO:0000256" key="5">
    <source>
        <dbReference type="ARBA" id="ARBA00023288"/>
    </source>
</evidence>
<evidence type="ECO:0000313" key="7">
    <source>
        <dbReference type="EMBL" id="MFD0959990.1"/>
    </source>
</evidence>
<keyword evidence="8" id="KW-1185">Reference proteome</keyword>
<dbReference type="PROSITE" id="PS51257">
    <property type="entry name" value="PROKAR_LIPOPROTEIN"/>
    <property type="match status" value="1"/>
</dbReference>
<evidence type="ECO:0000256" key="2">
    <source>
        <dbReference type="ARBA" id="ARBA00022729"/>
    </source>
</evidence>
<dbReference type="PANTHER" id="PTHR43649">
    <property type="entry name" value="ARABINOSE-BINDING PROTEIN-RELATED"/>
    <property type="match status" value="1"/>
</dbReference>
<keyword evidence="5" id="KW-0449">Lipoprotein</keyword>
<evidence type="ECO:0000256" key="1">
    <source>
        <dbReference type="ARBA" id="ARBA00022475"/>
    </source>
</evidence>
<evidence type="ECO:0000256" key="3">
    <source>
        <dbReference type="ARBA" id="ARBA00023136"/>
    </source>
</evidence>
<feature type="signal peptide" evidence="6">
    <location>
        <begin position="1"/>
        <end position="23"/>
    </location>
</feature>
<dbReference type="Proteomes" id="UP001596989">
    <property type="component" value="Unassembled WGS sequence"/>
</dbReference>
<dbReference type="EMBL" id="JBHTJZ010000012">
    <property type="protein sequence ID" value="MFD0959990.1"/>
    <property type="molecule type" value="Genomic_DNA"/>
</dbReference>
<keyword evidence="4" id="KW-0564">Palmitate</keyword>
<name>A0ABW3HRT6_9BACL</name>
<dbReference type="PANTHER" id="PTHR43649:SF33">
    <property type="entry name" value="POLYGALACTURONAN_RHAMNOGALACTURONAN-BINDING PROTEIN YTCQ"/>
    <property type="match status" value="1"/>
</dbReference>
<evidence type="ECO:0000256" key="6">
    <source>
        <dbReference type="SAM" id="SignalP"/>
    </source>
</evidence>
<keyword evidence="2 6" id="KW-0732">Signal</keyword>
<sequence>MIHATKKVLAVIMAASLMMTVIGCGKAENNGNESGSKQEDTITYQIFRSIGIPEYPEDGGEGKEIILESMRKAGITGVDYKLMMTAGAEYYTKLNLLASSGEMPDYFNIDQPTMMRFADQGLIQPLDDYLKDMPNLMKMIPEERWEAVKYNGKIYAIPNGIRSEAFNTPNVGGIAIRQDWLDELGLERPTTLDELEEVMRAFANNDPDKNGQKDTYGISMSKTGEFEAIFGAFGIAPKYWVEKNGKIVKGFTTPEAKEALALLQKWYKDGLIDPEFPVMETKQLDAKIINSKVGIWQGDAYVVSPSSDKLAQALVETTPTANVALIAPPAGPQGTKGLPENNPYTSGDMRAISAKMKNPEKFFQFLDWSVSDDENGGFNLLTYGVEGVDFTYDKEENAITQLSSYTELYKKGFSNPVRFVTVVDRRWADANVREALGIASQNVIKNALWKTLPVELDYPDLEAKLWPEYFVKIVSGIWSIEKFDEFVQKYYEQGGQKIEEQANEEWKNN</sequence>